<keyword evidence="3" id="KW-1185">Reference proteome</keyword>
<feature type="chain" id="PRO_5003315072" evidence="1">
    <location>
        <begin position="22"/>
        <end position="76"/>
    </location>
</feature>
<dbReference type="Proteomes" id="UP000001072">
    <property type="component" value="Unassembled WGS sequence"/>
</dbReference>
<gene>
    <name evidence="2" type="ORF">MELLADRAFT_34793</name>
</gene>
<dbReference type="AlphaFoldDB" id="F4RFQ3"/>
<dbReference type="GeneID" id="18927417"/>
<organism evidence="3">
    <name type="scientific">Melampsora larici-populina (strain 98AG31 / pathotype 3-4-7)</name>
    <name type="common">Poplar leaf rust fungus</name>
    <dbReference type="NCBI Taxonomy" id="747676"/>
    <lineage>
        <taxon>Eukaryota</taxon>
        <taxon>Fungi</taxon>
        <taxon>Dikarya</taxon>
        <taxon>Basidiomycota</taxon>
        <taxon>Pucciniomycotina</taxon>
        <taxon>Pucciniomycetes</taxon>
        <taxon>Pucciniales</taxon>
        <taxon>Melampsoraceae</taxon>
        <taxon>Melampsora</taxon>
    </lineage>
</organism>
<dbReference type="KEGG" id="mlr:MELLADRAFT_34793"/>
<dbReference type="OrthoDB" id="10314843at2759"/>
<dbReference type="InParanoid" id="F4RFQ3"/>
<evidence type="ECO:0000313" key="3">
    <source>
        <dbReference type="Proteomes" id="UP000001072"/>
    </source>
</evidence>
<dbReference type="VEuPathDB" id="FungiDB:MELLADRAFT_34793"/>
<reference evidence="3" key="1">
    <citation type="journal article" date="2011" name="Proc. Natl. Acad. Sci. U.S.A.">
        <title>Obligate biotrophy features unraveled by the genomic analysis of rust fungi.</title>
        <authorList>
            <person name="Duplessis S."/>
            <person name="Cuomo C.A."/>
            <person name="Lin Y.-C."/>
            <person name="Aerts A."/>
            <person name="Tisserant E."/>
            <person name="Veneault-Fourrey C."/>
            <person name="Joly D.L."/>
            <person name="Hacquard S."/>
            <person name="Amselem J."/>
            <person name="Cantarel B.L."/>
            <person name="Chiu R."/>
            <person name="Coutinho P.M."/>
            <person name="Feau N."/>
            <person name="Field M."/>
            <person name="Frey P."/>
            <person name="Gelhaye E."/>
            <person name="Goldberg J."/>
            <person name="Grabherr M.G."/>
            <person name="Kodira C.D."/>
            <person name="Kohler A."/>
            <person name="Kuees U."/>
            <person name="Lindquist E.A."/>
            <person name="Lucas S.M."/>
            <person name="Mago R."/>
            <person name="Mauceli E."/>
            <person name="Morin E."/>
            <person name="Murat C."/>
            <person name="Pangilinan J.L."/>
            <person name="Park R."/>
            <person name="Pearson M."/>
            <person name="Quesneville H."/>
            <person name="Rouhier N."/>
            <person name="Sakthikumar S."/>
            <person name="Salamov A.A."/>
            <person name="Schmutz J."/>
            <person name="Selles B."/>
            <person name="Shapiro H."/>
            <person name="Tanguay P."/>
            <person name="Tuskan G.A."/>
            <person name="Henrissat B."/>
            <person name="Van de Peer Y."/>
            <person name="Rouze P."/>
            <person name="Ellis J.G."/>
            <person name="Dodds P.N."/>
            <person name="Schein J.E."/>
            <person name="Zhong S."/>
            <person name="Hamelin R.C."/>
            <person name="Grigoriev I.V."/>
            <person name="Szabo L.J."/>
            <person name="Martin F."/>
        </authorList>
    </citation>
    <scope>NUCLEOTIDE SEQUENCE [LARGE SCALE GENOMIC DNA]</scope>
    <source>
        <strain evidence="3">98AG31 / pathotype 3-4-7</strain>
    </source>
</reference>
<feature type="signal peptide" evidence="1">
    <location>
        <begin position="1"/>
        <end position="21"/>
    </location>
</feature>
<dbReference type="HOGENOM" id="CLU_2655010_0_0_1"/>
<accession>F4RFQ3</accession>
<dbReference type="RefSeq" id="XP_007407824.1">
    <property type="nucleotide sequence ID" value="XM_007407762.1"/>
</dbReference>
<dbReference type="EMBL" id="GL883099">
    <property type="protein sequence ID" value="EGG08850.1"/>
    <property type="molecule type" value="Genomic_DNA"/>
</dbReference>
<evidence type="ECO:0000256" key="1">
    <source>
        <dbReference type="SAM" id="SignalP"/>
    </source>
</evidence>
<sequence>MLSAFLNMIVISLAATATANAQSYTLECNDQVQVPSGCFDYGYCAGGGFIASCSGQASDCQNGHSFCFANCVCVRN</sequence>
<proteinExistence type="predicted"/>
<keyword evidence="1" id="KW-0732">Signal</keyword>
<evidence type="ECO:0000313" key="2">
    <source>
        <dbReference type="EMBL" id="EGG08850.1"/>
    </source>
</evidence>
<name>F4RFQ3_MELLP</name>
<protein>
    <submittedName>
        <fullName evidence="2">Secreted protein</fullName>
    </submittedName>
</protein>